<reference evidence="9 10" key="1">
    <citation type="submission" date="2017-11" db="EMBL/GenBank/DDBJ databases">
        <title>Draft Genome Sequence of Methylobacter psychrotolerans Sph1T, an Obligate Methanotroph from Low-Temperature Environments.</title>
        <authorList>
            <person name="Oshkin I.Y."/>
            <person name="Miroshnikov K."/>
            <person name="Belova S.E."/>
            <person name="Korzhenkov A."/>
            <person name="Toshchakov S.V."/>
            <person name="Dedysh S.N."/>
        </authorList>
    </citation>
    <scope>NUCLEOTIDE SEQUENCE [LARGE SCALE GENOMIC DNA]</scope>
    <source>
        <strain evidence="9 10">Sph1</strain>
    </source>
</reference>
<evidence type="ECO:0000256" key="2">
    <source>
        <dbReference type="ARBA" id="ARBA00022475"/>
    </source>
</evidence>
<protein>
    <recommendedName>
        <fullName evidence="11">Exosortase family protein XrtM</fullName>
    </recommendedName>
</protein>
<feature type="transmembrane region" description="Helical" evidence="8">
    <location>
        <begin position="107"/>
        <end position="132"/>
    </location>
</feature>
<name>A0A2S5CMK1_9GAMM</name>
<keyword evidence="7 8" id="KW-0472">Membrane</keyword>
<evidence type="ECO:0000256" key="5">
    <source>
        <dbReference type="ARBA" id="ARBA00022801"/>
    </source>
</evidence>
<gene>
    <name evidence="9" type="ORF">AADEFJLK_02208</name>
</gene>
<keyword evidence="4 8" id="KW-0812">Transmembrane</keyword>
<feature type="transmembrane region" description="Helical" evidence="8">
    <location>
        <begin position="144"/>
        <end position="164"/>
    </location>
</feature>
<keyword evidence="3" id="KW-0645">Protease</keyword>
<dbReference type="GO" id="GO:0005886">
    <property type="term" value="C:plasma membrane"/>
    <property type="evidence" value="ECO:0007669"/>
    <property type="project" value="UniProtKB-SubCell"/>
</dbReference>
<dbReference type="InterPro" id="IPR026392">
    <property type="entry name" value="Exo/Archaeosortase_dom"/>
</dbReference>
<keyword evidence="5" id="KW-0378">Hydrolase</keyword>
<evidence type="ECO:0000256" key="8">
    <source>
        <dbReference type="SAM" id="Phobius"/>
    </source>
</evidence>
<dbReference type="AlphaFoldDB" id="A0A2S5CMK1"/>
<comment type="caution">
    <text evidence="9">The sequence shown here is derived from an EMBL/GenBank/DDBJ whole genome shotgun (WGS) entry which is preliminary data.</text>
</comment>
<evidence type="ECO:0000256" key="7">
    <source>
        <dbReference type="ARBA" id="ARBA00023136"/>
    </source>
</evidence>
<keyword evidence="2" id="KW-1003">Cell membrane</keyword>
<evidence type="ECO:0000313" key="10">
    <source>
        <dbReference type="Proteomes" id="UP000237423"/>
    </source>
</evidence>
<accession>A0A2S5CMK1</accession>
<dbReference type="Proteomes" id="UP000237423">
    <property type="component" value="Unassembled WGS sequence"/>
</dbReference>
<comment type="subcellular location">
    <subcellularLocation>
        <location evidence="1">Cell membrane</location>
        <topology evidence="1">Multi-pass membrane protein</topology>
    </subcellularLocation>
</comment>
<evidence type="ECO:0008006" key="11">
    <source>
        <dbReference type="Google" id="ProtNLM"/>
    </source>
</evidence>
<sequence>MPTASPKKSYEWLQFVLFVGTYALLNYGYLKIPDELFIKTLYYHGVVAVCADAINQFAPLEQVVGYQNHLLSTKADLEIVRGCDGVGVLLLLLSAIIAFPANLKRKLLGLVLGISLLYAINLLRIGMLYFVVAYYRDWFLLTHTYVAPTLLVLLACLYFAWWAFGSLAGDNHAPA</sequence>
<dbReference type="GO" id="GO:0008233">
    <property type="term" value="F:peptidase activity"/>
    <property type="evidence" value="ECO:0007669"/>
    <property type="project" value="UniProtKB-KW"/>
</dbReference>
<organism evidence="9 10">
    <name type="scientific">Methylovulum psychrotolerans</name>
    <dbReference type="NCBI Taxonomy" id="1704499"/>
    <lineage>
        <taxon>Bacteria</taxon>
        <taxon>Pseudomonadati</taxon>
        <taxon>Pseudomonadota</taxon>
        <taxon>Gammaproteobacteria</taxon>
        <taxon>Methylococcales</taxon>
        <taxon>Methylococcaceae</taxon>
        <taxon>Methylovulum</taxon>
    </lineage>
</organism>
<dbReference type="InterPro" id="IPR019127">
    <property type="entry name" value="Exosortase"/>
</dbReference>
<dbReference type="InterPro" id="IPR027567">
    <property type="entry name" value="Exosort_XrtM"/>
</dbReference>
<dbReference type="Pfam" id="PF09721">
    <property type="entry name" value="Exosortase_EpsH"/>
    <property type="match status" value="1"/>
</dbReference>
<evidence type="ECO:0000313" key="9">
    <source>
        <dbReference type="EMBL" id="POZ51987.1"/>
    </source>
</evidence>
<evidence type="ECO:0000256" key="3">
    <source>
        <dbReference type="ARBA" id="ARBA00022670"/>
    </source>
</evidence>
<keyword evidence="6 8" id="KW-1133">Transmembrane helix</keyword>
<feature type="transmembrane region" description="Helical" evidence="8">
    <location>
        <begin position="79"/>
        <end position="100"/>
    </location>
</feature>
<dbReference type="EMBL" id="PGFZ01000004">
    <property type="protein sequence ID" value="POZ51987.1"/>
    <property type="molecule type" value="Genomic_DNA"/>
</dbReference>
<evidence type="ECO:0000256" key="4">
    <source>
        <dbReference type="ARBA" id="ARBA00022692"/>
    </source>
</evidence>
<proteinExistence type="predicted"/>
<feature type="transmembrane region" description="Helical" evidence="8">
    <location>
        <begin position="12"/>
        <end position="29"/>
    </location>
</feature>
<evidence type="ECO:0000256" key="1">
    <source>
        <dbReference type="ARBA" id="ARBA00004651"/>
    </source>
</evidence>
<dbReference type="GO" id="GO:0006508">
    <property type="term" value="P:proteolysis"/>
    <property type="evidence" value="ECO:0007669"/>
    <property type="project" value="UniProtKB-KW"/>
</dbReference>
<dbReference type="NCBIfam" id="TIGR04178">
    <property type="entry name" value="exo_archaeo"/>
    <property type="match status" value="1"/>
</dbReference>
<dbReference type="NCBIfam" id="TIGR04300">
    <property type="entry name" value="exosort_XrtM"/>
    <property type="match status" value="1"/>
</dbReference>
<evidence type="ECO:0000256" key="6">
    <source>
        <dbReference type="ARBA" id="ARBA00022989"/>
    </source>
</evidence>
<dbReference type="RefSeq" id="WP_103974289.1">
    <property type="nucleotide sequence ID" value="NZ_PGFZ01000004.1"/>
</dbReference>